<reference evidence="1 2" key="1">
    <citation type="journal article" date="2018" name="Mol. Plant">
        <title>The genome of Artemisia annua provides insight into the evolution of Asteraceae family and artemisinin biosynthesis.</title>
        <authorList>
            <person name="Shen Q."/>
            <person name="Zhang L."/>
            <person name="Liao Z."/>
            <person name="Wang S."/>
            <person name="Yan T."/>
            <person name="Shi P."/>
            <person name="Liu M."/>
            <person name="Fu X."/>
            <person name="Pan Q."/>
            <person name="Wang Y."/>
            <person name="Lv Z."/>
            <person name="Lu X."/>
            <person name="Zhang F."/>
            <person name="Jiang W."/>
            <person name="Ma Y."/>
            <person name="Chen M."/>
            <person name="Hao X."/>
            <person name="Li L."/>
            <person name="Tang Y."/>
            <person name="Lv G."/>
            <person name="Zhou Y."/>
            <person name="Sun X."/>
            <person name="Brodelius P.E."/>
            <person name="Rose J.K.C."/>
            <person name="Tang K."/>
        </authorList>
    </citation>
    <scope>NUCLEOTIDE SEQUENCE [LARGE SCALE GENOMIC DNA]</scope>
    <source>
        <strain evidence="2">cv. Huhao1</strain>
        <tissue evidence="1">Leaf</tissue>
    </source>
</reference>
<dbReference type="EMBL" id="PKPP01019992">
    <property type="protein sequence ID" value="PWA35447.1"/>
    <property type="molecule type" value="Genomic_DNA"/>
</dbReference>
<dbReference type="OrthoDB" id="1748554at2759"/>
<proteinExistence type="predicted"/>
<keyword evidence="2" id="KW-1185">Reference proteome</keyword>
<accession>A0A2U1KF89</accession>
<dbReference type="AlphaFoldDB" id="A0A2U1KF89"/>
<keyword evidence="1" id="KW-0695">RNA-directed DNA polymerase</keyword>
<gene>
    <name evidence="1" type="ORF">CTI12_AA609410</name>
</gene>
<keyword evidence="1" id="KW-0808">Transferase</keyword>
<protein>
    <submittedName>
        <fullName evidence="1">Reverse transcriptase zinc-binding domain-containing protein</fullName>
    </submittedName>
</protein>
<dbReference type="STRING" id="35608.A0A2U1KF89"/>
<organism evidence="1 2">
    <name type="scientific">Artemisia annua</name>
    <name type="common">Sweet wormwood</name>
    <dbReference type="NCBI Taxonomy" id="35608"/>
    <lineage>
        <taxon>Eukaryota</taxon>
        <taxon>Viridiplantae</taxon>
        <taxon>Streptophyta</taxon>
        <taxon>Embryophyta</taxon>
        <taxon>Tracheophyta</taxon>
        <taxon>Spermatophyta</taxon>
        <taxon>Magnoliopsida</taxon>
        <taxon>eudicotyledons</taxon>
        <taxon>Gunneridae</taxon>
        <taxon>Pentapetalae</taxon>
        <taxon>asterids</taxon>
        <taxon>campanulids</taxon>
        <taxon>Asterales</taxon>
        <taxon>Asteraceae</taxon>
        <taxon>Asteroideae</taxon>
        <taxon>Anthemideae</taxon>
        <taxon>Artemisiinae</taxon>
        <taxon>Artemisia</taxon>
    </lineage>
</organism>
<keyword evidence="1" id="KW-0548">Nucleotidyltransferase</keyword>
<sequence length="105" mass="12351">MRQEVYEYMVMQVGNGRKTSMWFDNWSSIGALSNFISYRELYNAKLNADTKVVDMIENGTWKWPTEWYDKFPLITQINVPTIDDTHDDQLKWKSKTGKIGNFSVS</sequence>
<name>A0A2U1KF89_ARTAN</name>
<dbReference type="GO" id="GO:0003964">
    <property type="term" value="F:RNA-directed DNA polymerase activity"/>
    <property type="evidence" value="ECO:0007669"/>
    <property type="project" value="UniProtKB-KW"/>
</dbReference>
<comment type="caution">
    <text evidence="1">The sequence shown here is derived from an EMBL/GenBank/DDBJ whole genome shotgun (WGS) entry which is preliminary data.</text>
</comment>
<evidence type="ECO:0000313" key="1">
    <source>
        <dbReference type="EMBL" id="PWA35447.1"/>
    </source>
</evidence>
<dbReference type="Proteomes" id="UP000245207">
    <property type="component" value="Unassembled WGS sequence"/>
</dbReference>
<evidence type="ECO:0000313" key="2">
    <source>
        <dbReference type="Proteomes" id="UP000245207"/>
    </source>
</evidence>